<evidence type="ECO:0000256" key="6">
    <source>
        <dbReference type="ARBA" id="ARBA00023136"/>
    </source>
</evidence>
<dbReference type="InterPro" id="IPR036259">
    <property type="entry name" value="MFS_trans_sf"/>
</dbReference>
<organism evidence="9 10">
    <name type="scientific">Hassallia byssoidea VB512170</name>
    <dbReference type="NCBI Taxonomy" id="1304833"/>
    <lineage>
        <taxon>Bacteria</taxon>
        <taxon>Bacillati</taxon>
        <taxon>Cyanobacteriota</taxon>
        <taxon>Cyanophyceae</taxon>
        <taxon>Nostocales</taxon>
        <taxon>Tolypothrichaceae</taxon>
        <taxon>Hassallia</taxon>
    </lineage>
</organism>
<dbReference type="AlphaFoldDB" id="A0A846H377"/>
<evidence type="ECO:0000256" key="4">
    <source>
        <dbReference type="ARBA" id="ARBA00022692"/>
    </source>
</evidence>
<dbReference type="GO" id="GO:0022857">
    <property type="term" value="F:transmembrane transporter activity"/>
    <property type="evidence" value="ECO:0007669"/>
    <property type="project" value="InterPro"/>
</dbReference>
<dbReference type="Gene3D" id="1.20.1250.20">
    <property type="entry name" value="MFS general substrate transporter like domains"/>
    <property type="match status" value="1"/>
</dbReference>
<feature type="domain" description="Major facilitator superfamily (MFS) profile" evidence="8">
    <location>
        <begin position="31"/>
        <end position="523"/>
    </location>
</feature>
<evidence type="ECO:0000256" key="5">
    <source>
        <dbReference type="ARBA" id="ARBA00022989"/>
    </source>
</evidence>
<dbReference type="NCBIfam" id="TIGR00711">
    <property type="entry name" value="efflux_EmrB"/>
    <property type="match status" value="1"/>
</dbReference>
<keyword evidence="2" id="KW-0813">Transport</keyword>
<evidence type="ECO:0000256" key="7">
    <source>
        <dbReference type="SAM" id="Phobius"/>
    </source>
</evidence>
<feature type="transmembrane region" description="Helical" evidence="7">
    <location>
        <begin position="352"/>
        <end position="372"/>
    </location>
</feature>
<dbReference type="Pfam" id="PF07690">
    <property type="entry name" value="MFS_1"/>
    <property type="match status" value="1"/>
</dbReference>
<feature type="transmembrane region" description="Helical" evidence="7">
    <location>
        <begin position="419"/>
        <end position="440"/>
    </location>
</feature>
<dbReference type="CDD" id="cd17321">
    <property type="entry name" value="MFS_MMR_MDR_like"/>
    <property type="match status" value="1"/>
</dbReference>
<dbReference type="SUPFAM" id="SSF103473">
    <property type="entry name" value="MFS general substrate transporter"/>
    <property type="match status" value="1"/>
</dbReference>
<dbReference type="Proteomes" id="UP000031549">
    <property type="component" value="Unassembled WGS sequence"/>
</dbReference>
<keyword evidence="4 7" id="KW-0812">Transmembrane</keyword>
<evidence type="ECO:0000256" key="3">
    <source>
        <dbReference type="ARBA" id="ARBA00022475"/>
    </source>
</evidence>
<reference evidence="9 10" key="1">
    <citation type="journal article" date="2015" name="Genome Announc.">
        <title>Draft Genome Sequence of Cyanobacterium Hassallia byssoidea Strain VB512170, Isolated from Monuments in India.</title>
        <authorList>
            <person name="Singh D."/>
            <person name="Chandrababunaidu M.M."/>
            <person name="Panda A."/>
            <person name="Sen D."/>
            <person name="Bhattacharyya S."/>
            <person name="Adhikary S.P."/>
            <person name="Tripathy S."/>
        </authorList>
    </citation>
    <scope>NUCLEOTIDE SEQUENCE [LARGE SCALE GENOMIC DNA]</scope>
    <source>
        <strain evidence="9 10">VB512170</strain>
    </source>
</reference>
<comment type="subcellular location">
    <subcellularLocation>
        <location evidence="1">Cell membrane</location>
        <topology evidence="1">Multi-pass membrane protein</topology>
    </subcellularLocation>
</comment>
<keyword evidence="6 7" id="KW-0472">Membrane</keyword>
<comment type="caution">
    <text evidence="9">The sequence shown here is derived from an EMBL/GenBank/DDBJ whole genome shotgun (WGS) entry which is preliminary data.</text>
</comment>
<dbReference type="InterPro" id="IPR004638">
    <property type="entry name" value="EmrB-like"/>
</dbReference>
<evidence type="ECO:0000259" key="8">
    <source>
        <dbReference type="PROSITE" id="PS50850"/>
    </source>
</evidence>
<sequence length="526" mass="55239">MANIVKPPCDEAVIRTTSSHEPCARDVRPWVLAATILGSSMAMIDGSVVNVALPVMQARLNATATQVQWVVESYALFLAALILVGGALGDRFGRRRIFAAGIALFALASIWCGLSPNINQLILARAIQGIGGALLVPGSLAIISAAFSQEQRGQAIGTWSGFTAITSALGPVLGGWLVEQASWRWIFFLNVPIALVVLGIVFWRVPESRNEAATGKLDWWGAFLVTVGLGSLVYGLLEAGHRSLSDPVAIIGLGMGIATLIVFVLVEKNQRMPMMPLSLFGSGTFSGANLLTLLLYAALGGVLFFFPFNLIQVQGYSATAAGGAFLPLILLMFLLSRWSGGLVSRYGAKRPLIIGPSIAAVGFALFALPSIGGSYWTTFFPAIAVLGFGMSISVAPLTTTVMGAVKVEQAGTASGINNAVARTASLLAIAVFSLIISYAFNSALDTRLTQLQIPFEVQQMLDPQRVKLAGAEIPAGLSEAVASVLKSAIAQSFVSSFRLVMLIASGLAIVSAIVAALMIKPQDTVN</sequence>
<keyword evidence="10" id="KW-1185">Reference proteome</keyword>
<dbReference type="RefSeq" id="WP_039753050.1">
    <property type="nucleotide sequence ID" value="NZ_JTCM02000001.1"/>
</dbReference>
<evidence type="ECO:0000256" key="2">
    <source>
        <dbReference type="ARBA" id="ARBA00022448"/>
    </source>
</evidence>
<keyword evidence="3" id="KW-1003">Cell membrane</keyword>
<dbReference type="EMBL" id="JTCM02000001">
    <property type="protein sequence ID" value="NEU71074.1"/>
    <property type="molecule type" value="Genomic_DNA"/>
</dbReference>
<gene>
    <name evidence="9" type="ORF">PI95_000405</name>
</gene>
<dbReference type="GO" id="GO:0005886">
    <property type="term" value="C:plasma membrane"/>
    <property type="evidence" value="ECO:0007669"/>
    <property type="project" value="UniProtKB-SubCell"/>
</dbReference>
<dbReference type="InterPro" id="IPR011701">
    <property type="entry name" value="MFS"/>
</dbReference>
<dbReference type="PANTHER" id="PTHR42718">
    <property type="entry name" value="MAJOR FACILITATOR SUPERFAMILY MULTIDRUG TRANSPORTER MFSC"/>
    <property type="match status" value="1"/>
</dbReference>
<feature type="transmembrane region" description="Helical" evidence="7">
    <location>
        <begin position="320"/>
        <end position="340"/>
    </location>
</feature>
<feature type="transmembrane region" description="Helical" evidence="7">
    <location>
        <begin position="217"/>
        <end position="236"/>
    </location>
</feature>
<proteinExistence type="predicted"/>
<feature type="transmembrane region" description="Helical" evidence="7">
    <location>
        <begin position="287"/>
        <end position="308"/>
    </location>
</feature>
<feature type="transmembrane region" description="Helical" evidence="7">
    <location>
        <begin position="97"/>
        <end position="116"/>
    </location>
</feature>
<feature type="transmembrane region" description="Helical" evidence="7">
    <location>
        <begin position="378"/>
        <end position="398"/>
    </location>
</feature>
<protein>
    <submittedName>
        <fullName evidence="9">MFS transporter</fullName>
    </submittedName>
</protein>
<feature type="transmembrane region" description="Helical" evidence="7">
    <location>
        <begin position="122"/>
        <end position="147"/>
    </location>
</feature>
<name>A0A846H377_9CYAN</name>
<feature type="transmembrane region" description="Helical" evidence="7">
    <location>
        <begin position="30"/>
        <end position="53"/>
    </location>
</feature>
<evidence type="ECO:0000256" key="1">
    <source>
        <dbReference type="ARBA" id="ARBA00004651"/>
    </source>
</evidence>
<evidence type="ECO:0000313" key="9">
    <source>
        <dbReference type="EMBL" id="NEU71074.1"/>
    </source>
</evidence>
<feature type="transmembrane region" description="Helical" evidence="7">
    <location>
        <begin position="499"/>
        <end position="519"/>
    </location>
</feature>
<keyword evidence="5 7" id="KW-1133">Transmembrane helix</keyword>
<dbReference type="PROSITE" id="PS50850">
    <property type="entry name" value="MFS"/>
    <property type="match status" value="1"/>
</dbReference>
<feature type="transmembrane region" description="Helical" evidence="7">
    <location>
        <begin position="184"/>
        <end position="205"/>
    </location>
</feature>
<feature type="transmembrane region" description="Helical" evidence="7">
    <location>
        <begin position="159"/>
        <end position="178"/>
    </location>
</feature>
<feature type="transmembrane region" description="Helical" evidence="7">
    <location>
        <begin position="73"/>
        <end position="90"/>
    </location>
</feature>
<dbReference type="PANTHER" id="PTHR42718:SF42">
    <property type="entry name" value="EXPORT PROTEIN"/>
    <property type="match status" value="1"/>
</dbReference>
<dbReference type="InterPro" id="IPR020846">
    <property type="entry name" value="MFS_dom"/>
</dbReference>
<evidence type="ECO:0000313" key="10">
    <source>
        <dbReference type="Proteomes" id="UP000031549"/>
    </source>
</evidence>
<feature type="transmembrane region" description="Helical" evidence="7">
    <location>
        <begin position="248"/>
        <end position="266"/>
    </location>
</feature>
<dbReference type="Gene3D" id="1.20.1720.10">
    <property type="entry name" value="Multidrug resistance protein D"/>
    <property type="match status" value="1"/>
</dbReference>
<accession>A0A846H377</accession>